<keyword evidence="3" id="KW-1185">Reference proteome</keyword>
<feature type="region of interest" description="Disordered" evidence="1">
    <location>
        <begin position="577"/>
        <end position="598"/>
    </location>
</feature>
<dbReference type="PANTHER" id="PTHR40788:SF1">
    <property type="entry name" value="IPA PROTEIN"/>
    <property type="match status" value="1"/>
</dbReference>
<evidence type="ECO:0000256" key="1">
    <source>
        <dbReference type="SAM" id="MobiDB-lite"/>
    </source>
</evidence>
<sequence>MAFVVDLPEQVRALHKNLATKYRHDGARVEQLWRSFDKNQRARILFGITKEGTKVLNKPTDTTLGNVNLIIPEINMLELTVPGDDRLLDLLQYRASTSLREQYKQGVGEELGDAGFIERGMRANDLRSDLTISHRHWLNIYTDDEKYVKRRRYPKKGQYDDSYALFSGPATSGACLPTPIGDFVLKRQHHTIISLIVIFNYILTIDTAYRTAKADLTNSTAVSSEAVEQSTKLLSFLSIAALPQTLTLNDIVSGALDMKSSREEILELCRKDSTVLLYMASSWLFSRPELVKDDKGQCLSIIDDSFNSQSIFDMAKDMVISVATWEYIHRLLLLINGQPVDGTLRAIAVQELSNVCDIEHRRSRRQLIHSLRRGSCAKYLVRIPGAWDDGFPLVKVKGKPDLKKEPQDNHLLSLCQKSDAAESIAHVRKVDELHRSDPANRARMHSSGYDALGNLAATVSFIIDVRAVIPMPDKSGKKNQIYLSRSEALTSELESVREAIDLSAFVAVIAKLNDDNNARGTWQSLDATILERTGTTLETLYENLIDQCMEDIHRYHEQQQTKSAQKKTVPQPYVPVTEISSSAERIEQRREKDKSRPAHSSFFHASVIPAEELEEEEVEPQVFRVKQDTLNTFSVLFPRDGKRGSIHWTAFEAAMADLEFSVVPKFGSVYTFLPPAGMGTQKSLTVHRPHQPKIEGHVLLAYASRLRRVYGWGPGTFELG</sequence>
<gene>
    <name evidence="2" type="ORF">RAG0_04614</name>
</gene>
<reference evidence="3" key="1">
    <citation type="submission" date="2016-03" db="EMBL/GenBank/DDBJ databases">
        <authorList>
            <person name="Guldener U."/>
        </authorList>
    </citation>
    <scope>NUCLEOTIDE SEQUENCE [LARGE SCALE GENOMIC DNA]</scope>
    <source>
        <strain evidence="3">04CH-RAC-A.6.1</strain>
    </source>
</reference>
<dbReference type="AlphaFoldDB" id="A0A1E1K9H6"/>
<name>A0A1E1K9H6_9HELO</name>
<proteinExistence type="predicted"/>
<organism evidence="2 3">
    <name type="scientific">Rhynchosporium agropyri</name>
    <dbReference type="NCBI Taxonomy" id="914238"/>
    <lineage>
        <taxon>Eukaryota</taxon>
        <taxon>Fungi</taxon>
        <taxon>Dikarya</taxon>
        <taxon>Ascomycota</taxon>
        <taxon>Pezizomycotina</taxon>
        <taxon>Leotiomycetes</taxon>
        <taxon>Helotiales</taxon>
        <taxon>Ploettnerulaceae</taxon>
        <taxon>Rhynchosporium</taxon>
    </lineage>
</organism>
<feature type="compositionally biased region" description="Basic and acidic residues" evidence="1">
    <location>
        <begin position="584"/>
        <end position="596"/>
    </location>
</feature>
<evidence type="ECO:0000313" key="2">
    <source>
        <dbReference type="EMBL" id="CZS94703.1"/>
    </source>
</evidence>
<dbReference type="Proteomes" id="UP000178912">
    <property type="component" value="Unassembled WGS sequence"/>
</dbReference>
<dbReference type="OrthoDB" id="2922289at2759"/>
<accession>A0A1E1K9H6</accession>
<dbReference type="EMBL" id="FJUX01000019">
    <property type="protein sequence ID" value="CZS94703.1"/>
    <property type="molecule type" value="Genomic_DNA"/>
</dbReference>
<evidence type="ECO:0000313" key="3">
    <source>
        <dbReference type="Proteomes" id="UP000178912"/>
    </source>
</evidence>
<dbReference type="PANTHER" id="PTHR40788">
    <property type="entry name" value="CLR5 DOMAIN-CONTAINING PROTEIN-RELATED"/>
    <property type="match status" value="1"/>
</dbReference>
<protein>
    <submittedName>
        <fullName evidence="2">Uncharacterized protein</fullName>
    </submittedName>
</protein>